<dbReference type="InterPro" id="IPR006652">
    <property type="entry name" value="Kelch_1"/>
</dbReference>
<proteinExistence type="inferred from homology"/>
<dbReference type="PROSITE" id="PS50889">
    <property type="entry name" value="S4"/>
    <property type="match status" value="2"/>
</dbReference>
<dbReference type="Gene3D" id="3.10.290.10">
    <property type="entry name" value="RNA-binding S4 domain"/>
    <property type="match status" value="2"/>
</dbReference>
<dbReference type="EMBL" id="PKPP01000692">
    <property type="protein sequence ID" value="PWA89734.1"/>
    <property type="molecule type" value="Genomic_DNA"/>
</dbReference>
<dbReference type="InterPro" id="IPR002942">
    <property type="entry name" value="S4_RNA-bd"/>
</dbReference>
<evidence type="ECO:0000313" key="8">
    <source>
        <dbReference type="EMBL" id="PWA89734.1"/>
    </source>
</evidence>
<dbReference type="PROSITE" id="PS01129">
    <property type="entry name" value="PSI_RLU"/>
    <property type="match status" value="1"/>
</dbReference>
<name>A0A2U1PVF4_ARTAN</name>
<evidence type="ECO:0000256" key="6">
    <source>
        <dbReference type="SAM" id="MobiDB-lite"/>
    </source>
</evidence>
<dbReference type="SUPFAM" id="SSF55174">
    <property type="entry name" value="Alpha-L RNA-binding motif"/>
    <property type="match status" value="2"/>
</dbReference>
<dbReference type="Pfam" id="PF00849">
    <property type="entry name" value="PseudoU_synth_2"/>
    <property type="match status" value="1"/>
</dbReference>
<dbReference type="Proteomes" id="UP000245207">
    <property type="component" value="Unassembled WGS sequence"/>
</dbReference>
<dbReference type="Pfam" id="PF10539">
    <property type="entry name" value="Dev_Cell_Death"/>
    <property type="match status" value="1"/>
</dbReference>
<dbReference type="Gene3D" id="3.30.2350.10">
    <property type="entry name" value="Pseudouridine synthase"/>
    <property type="match status" value="1"/>
</dbReference>
<dbReference type="AlphaFoldDB" id="A0A2U1PVF4"/>
<dbReference type="PROSITE" id="PS51222">
    <property type="entry name" value="DCD"/>
    <property type="match status" value="1"/>
</dbReference>
<dbReference type="InterPro" id="IPR006224">
    <property type="entry name" value="PsdUridine_synth_RluA-like_CS"/>
</dbReference>
<feature type="coiled-coil region" evidence="5">
    <location>
        <begin position="524"/>
        <end position="551"/>
    </location>
</feature>
<feature type="coiled-coil region" evidence="5">
    <location>
        <begin position="386"/>
        <end position="413"/>
    </location>
</feature>
<evidence type="ECO:0000256" key="1">
    <source>
        <dbReference type="ARBA" id="ARBA00000073"/>
    </source>
</evidence>
<protein>
    <submittedName>
        <fullName evidence="8">Development/cell death domain, Galactose oxidase, beta-propeller</fullName>
    </submittedName>
</protein>
<comment type="similarity">
    <text evidence="2">Belongs to the pseudouridine synthase RluA family.</text>
</comment>
<dbReference type="Pfam" id="PF01479">
    <property type="entry name" value="S4"/>
    <property type="match status" value="1"/>
</dbReference>
<keyword evidence="9" id="KW-1185">Reference proteome</keyword>
<dbReference type="OrthoDB" id="45365at2759"/>
<feature type="region of interest" description="Disordered" evidence="6">
    <location>
        <begin position="1010"/>
        <end position="1029"/>
    </location>
</feature>
<dbReference type="SUPFAM" id="SSF117281">
    <property type="entry name" value="Kelch motif"/>
    <property type="match status" value="1"/>
</dbReference>
<dbReference type="InterPro" id="IPR006145">
    <property type="entry name" value="PsdUridine_synth_RsuA/RluA"/>
</dbReference>
<feature type="compositionally biased region" description="Acidic residues" evidence="6">
    <location>
        <begin position="1014"/>
        <end position="1029"/>
    </location>
</feature>
<dbReference type="InterPro" id="IPR015915">
    <property type="entry name" value="Kelch-typ_b-propeller"/>
</dbReference>
<dbReference type="GO" id="GO:0034976">
    <property type="term" value="P:response to endoplasmic reticulum stress"/>
    <property type="evidence" value="ECO:0007669"/>
    <property type="project" value="InterPro"/>
</dbReference>
<keyword evidence="3" id="KW-0413">Isomerase</keyword>
<dbReference type="Pfam" id="PF24681">
    <property type="entry name" value="Kelch_KLHDC2_KLHL20_DRC7"/>
    <property type="match status" value="1"/>
</dbReference>
<dbReference type="Pfam" id="PF01344">
    <property type="entry name" value="Kelch_1"/>
    <property type="match status" value="1"/>
</dbReference>
<dbReference type="GO" id="GO:0009982">
    <property type="term" value="F:pseudouridine synthase activity"/>
    <property type="evidence" value="ECO:0007669"/>
    <property type="project" value="InterPro"/>
</dbReference>
<dbReference type="GO" id="GO:0001522">
    <property type="term" value="P:pseudouridine synthesis"/>
    <property type="evidence" value="ECO:0007669"/>
    <property type="project" value="InterPro"/>
</dbReference>
<dbReference type="PANTHER" id="PTHR46034">
    <property type="match status" value="1"/>
</dbReference>
<accession>A0A2U1PVF4</accession>
<dbReference type="PANTHER" id="PTHR46034:SF7">
    <property type="entry name" value="INFLUENZA VIRUS NS1A-BINDING PROTEIN"/>
    <property type="match status" value="1"/>
</dbReference>
<dbReference type="Gene3D" id="2.120.10.80">
    <property type="entry name" value="Kelch-type beta propeller"/>
    <property type="match status" value="2"/>
</dbReference>
<feature type="domain" description="DCD" evidence="7">
    <location>
        <begin position="83"/>
        <end position="216"/>
    </location>
</feature>
<dbReference type="InterPro" id="IPR036986">
    <property type="entry name" value="S4_RNA-bd_sf"/>
</dbReference>
<evidence type="ECO:0000256" key="4">
    <source>
        <dbReference type="PROSITE-ProRule" id="PRU00182"/>
    </source>
</evidence>
<evidence type="ECO:0000259" key="7">
    <source>
        <dbReference type="PROSITE" id="PS51222"/>
    </source>
</evidence>
<dbReference type="CDD" id="cd00165">
    <property type="entry name" value="S4"/>
    <property type="match status" value="2"/>
</dbReference>
<dbReference type="InterPro" id="IPR044832">
    <property type="entry name" value="NRP-like"/>
</dbReference>
<keyword evidence="5" id="KW-0175">Coiled coil</keyword>
<dbReference type="InterPro" id="IPR011043">
    <property type="entry name" value="Gal_Oxase/kelch_b-propeller"/>
</dbReference>
<reference evidence="8 9" key="1">
    <citation type="journal article" date="2018" name="Mol. Plant">
        <title>The genome of Artemisia annua provides insight into the evolution of Asteraceae family and artemisinin biosynthesis.</title>
        <authorList>
            <person name="Shen Q."/>
            <person name="Zhang L."/>
            <person name="Liao Z."/>
            <person name="Wang S."/>
            <person name="Yan T."/>
            <person name="Shi P."/>
            <person name="Liu M."/>
            <person name="Fu X."/>
            <person name="Pan Q."/>
            <person name="Wang Y."/>
            <person name="Lv Z."/>
            <person name="Lu X."/>
            <person name="Zhang F."/>
            <person name="Jiang W."/>
            <person name="Ma Y."/>
            <person name="Chen M."/>
            <person name="Hao X."/>
            <person name="Li L."/>
            <person name="Tang Y."/>
            <person name="Lv G."/>
            <person name="Zhou Y."/>
            <person name="Sun X."/>
            <person name="Brodelius P.E."/>
            <person name="Rose J.K.C."/>
            <person name="Tang K."/>
        </authorList>
    </citation>
    <scope>NUCLEOTIDE SEQUENCE [LARGE SCALE GENOMIC DNA]</scope>
    <source>
        <strain evidence="9">cv. Huhao1</strain>
        <tissue evidence="8">Leaf</tissue>
    </source>
</reference>
<dbReference type="SUPFAM" id="SSF55120">
    <property type="entry name" value="Pseudouridine synthase"/>
    <property type="match status" value="1"/>
</dbReference>
<gene>
    <name evidence="8" type="ORF">CTI12_AA108450</name>
</gene>
<comment type="catalytic activity">
    <reaction evidence="1">
        <text>a uridine in RNA = a pseudouridine in RNA</text>
        <dbReference type="Rhea" id="RHEA:48348"/>
        <dbReference type="Rhea" id="RHEA-COMP:12068"/>
        <dbReference type="Rhea" id="RHEA-COMP:12069"/>
        <dbReference type="ChEBI" id="CHEBI:65314"/>
        <dbReference type="ChEBI" id="CHEBI:65315"/>
    </reaction>
</comment>
<evidence type="ECO:0000256" key="2">
    <source>
        <dbReference type="ARBA" id="ARBA00010876"/>
    </source>
</evidence>
<evidence type="ECO:0000256" key="3">
    <source>
        <dbReference type="ARBA" id="ARBA00023235"/>
    </source>
</evidence>
<dbReference type="InterPro" id="IPR020103">
    <property type="entry name" value="PsdUridine_synth_cat_dom_sf"/>
</dbReference>
<dbReference type="InterPro" id="IPR013989">
    <property type="entry name" value="Dev_and_cell_death_domain"/>
</dbReference>
<dbReference type="SMART" id="SM00612">
    <property type="entry name" value="Kelch"/>
    <property type="match status" value="6"/>
</dbReference>
<organism evidence="8 9">
    <name type="scientific">Artemisia annua</name>
    <name type="common">Sweet wormwood</name>
    <dbReference type="NCBI Taxonomy" id="35608"/>
    <lineage>
        <taxon>Eukaryota</taxon>
        <taxon>Viridiplantae</taxon>
        <taxon>Streptophyta</taxon>
        <taxon>Embryophyta</taxon>
        <taxon>Tracheophyta</taxon>
        <taxon>Spermatophyta</taxon>
        <taxon>Magnoliopsida</taxon>
        <taxon>eudicotyledons</taxon>
        <taxon>Gunneridae</taxon>
        <taxon>Pentapetalae</taxon>
        <taxon>asterids</taxon>
        <taxon>campanulids</taxon>
        <taxon>Asterales</taxon>
        <taxon>Asteraceae</taxon>
        <taxon>Asteroideae</taxon>
        <taxon>Anthemideae</taxon>
        <taxon>Artemisiinae</taxon>
        <taxon>Artemisia</taxon>
    </lineage>
</organism>
<evidence type="ECO:0000313" key="9">
    <source>
        <dbReference type="Proteomes" id="UP000245207"/>
    </source>
</evidence>
<dbReference type="SUPFAM" id="SSF50965">
    <property type="entry name" value="Galactose oxidase, central domain"/>
    <property type="match status" value="1"/>
</dbReference>
<comment type="caution">
    <text evidence="8">The sequence shown here is derived from an EMBL/GenBank/DDBJ whole genome shotgun (WGS) entry which is preliminary data.</text>
</comment>
<evidence type="ECO:0000256" key="5">
    <source>
        <dbReference type="SAM" id="Coils"/>
    </source>
</evidence>
<dbReference type="GO" id="GO:0003723">
    <property type="term" value="F:RNA binding"/>
    <property type="evidence" value="ECO:0007669"/>
    <property type="project" value="UniProtKB-KW"/>
</dbReference>
<dbReference type="SMART" id="SM00767">
    <property type="entry name" value="DCD"/>
    <property type="match status" value="1"/>
</dbReference>
<keyword evidence="4" id="KW-0694">RNA-binding</keyword>
<dbReference type="SMART" id="SM00363">
    <property type="entry name" value="S4"/>
    <property type="match status" value="2"/>
</dbReference>
<sequence>MKKEEIRVRAEQTQLTRSLEKERQRAPESEIRVFNNWVGTLKTDYQVELEPHFEIQVRLYFSCYTSDMGPDYSVSNARGLGKKQLGGVIFGANKTTIDECLSKQLFGLPGSHFRYVKKIKPNLPLFLFNYTGRTLHGIFEAASSGQMNIDPFAWISEGSQRTQYPAQVQIRVKLHYEGLTENQFKPIIADNYYTSRHFWFELDHAQTKKLSFLLSNQALADPRATLTPTIKPFEREHLRNIPVETVGTRLNGSKSFPSNLKDIKTYTTLAPRIRPLEKESVCHMPPEFVGGHLNSAKSFPSGIKDITTCKTVNEKELITTRLKDLAQKRNLVASGPPPSDCKDESDVVMNNTTVEKKEDICYRVIAQLFEKVKELMACKSAQSDKIIYLERKIASMEQNLAQAQAETKNLNGICNTIEESISDSLPDDSILLIGGYDGVSWLSSLDCYSPSQNLTKSLSPMLTERCYAAVSKLDGEFFVFGGGTRGQRFNTVEKKEDISYRVIAQLFEKVKELMACKSAQSDKIIYLERKIASMEQNLAQAQAETKNLNGICNTIEESISDSLPDDSILLIGGYDGVSWLSSLDCYSPSQNLTKSLSPMLTERCYAAVSKLDGELFVFGGGTRGQRFNTVESFDPVKNRWTFCPPLNQKNENLAGATVKDRIYALGGGINGVDCYSSVEMLDFDVGAWIPTRSMLQKRFALAAAELHGALYAVGGYDGSNYLSSAERFDPRERSWKKIESMTTVRGCPSMVVLNEKLFVLGGYDGNAMASTVEIYDPRRGSWMIGEPMNHPRGFSAAAVAKDCVYIFGGLRNDQKINETSVDDVAKSRLDTWISTRIKGISRARVQSSIKSGLVHVNDRVVVKASHMVRQGDKVECTISELQPLKAEGESVDDVAKTRLDTWISTRIKGISRARVQSSIKSGLVHVNDRVVVKASHMVRQGDKVECTISELQPLKAEGEDIPLDIVYEDDHVLVVNKPAHMVVHPAPGNATGTLVNGILHHCSLPTSSVQDQELLSDSEDLSDELDEPSVDQTYSKDLNFNTNETSIRPGIVHRLDKGTSGLLVVAKVVDFF</sequence>